<name>A0ABU1GKJ3_9GAMM</name>
<organism evidence="6 7">
    <name type="scientific">Halomonas mongoliensis</name>
    <dbReference type="NCBI Taxonomy" id="321265"/>
    <lineage>
        <taxon>Bacteria</taxon>
        <taxon>Pseudomonadati</taxon>
        <taxon>Pseudomonadota</taxon>
        <taxon>Gammaproteobacteria</taxon>
        <taxon>Oceanospirillales</taxon>
        <taxon>Halomonadaceae</taxon>
        <taxon>Halomonas</taxon>
    </lineage>
</organism>
<sequence length="274" mass="30370">MRSKRFGSLISWMIGAYAVVALPAVAGDGRGLSFPDIVVQPAELSTTYLRTGQDQPLQNLRSVTPGSPMEEVIGLLGQPYQRTIQGETRYWDYNVNFPIANDDSLLVCQYKVVIGGDGKVASTHWRRHTCEGMYQAAIAALPEQKVEVLTLSADVLFAFDEHELTAEGRQSLNRVAQQLGASYQNPVITLVGHTDRIGPSDYNMTLSRQRADAVRHYFTELGLPSASMVAEGRGDTEPVVFCQEAGSSELVKCLQPNRRVDIEVFERLEQPHRM</sequence>
<dbReference type="InterPro" id="IPR006664">
    <property type="entry name" value="OMP_bac"/>
</dbReference>
<dbReference type="InterPro" id="IPR050330">
    <property type="entry name" value="Bact_OuterMem_StrucFunc"/>
</dbReference>
<evidence type="ECO:0000313" key="6">
    <source>
        <dbReference type="EMBL" id="MDR5892479.1"/>
    </source>
</evidence>
<dbReference type="EMBL" id="JARWAL010000004">
    <property type="protein sequence ID" value="MDR5892479.1"/>
    <property type="molecule type" value="Genomic_DNA"/>
</dbReference>
<keyword evidence="7" id="KW-1185">Reference proteome</keyword>
<dbReference type="PROSITE" id="PS51123">
    <property type="entry name" value="OMPA_2"/>
    <property type="match status" value="1"/>
</dbReference>
<reference evidence="6 7" key="1">
    <citation type="submission" date="2023-04" db="EMBL/GenBank/DDBJ databases">
        <title>A long-awaited taxogenomic arrangement of the family Halomonadaceae.</title>
        <authorList>
            <person name="De La Haba R."/>
            <person name="Chuvochina M."/>
            <person name="Wittouck S."/>
            <person name="Arahal D.R."/>
            <person name="Sanchez-Porro C."/>
            <person name="Hugenholtz P."/>
            <person name="Ventosa A."/>
        </authorList>
    </citation>
    <scope>NUCLEOTIDE SEQUENCE [LARGE SCALE GENOMIC DNA]</scope>
    <source>
        <strain evidence="6 7">DSM 17332</strain>
    </source>
</reference>
<keyword evidence="3" id="KW-0998">Cell outer membrane</keyword>
<keyword evidence="2 4" id="KW-0472">Membrane</keyword>
<gene>
    <name evidence="6" type="ORF">QC820_06590</name>
</gene>
<dbReference type="Proteomes" id="UP001252270">
    <property type="component" value="Unassembled WGS sequence"/>
</dbReference>
<comment type="caution">
    <text evidence="6">The sequence shown here is derived from an EMBL/GenBank/DDBJ whole genome shotgun (WGS) entry which is preliminary data.</text>
</comment>
<dbReference type="PANTHER" id="PTHR30329">
    <property type="entry name" value="STATOR ELEMENT OF FLAGELLAR MOTOR COMPLEX"/>
    <property type="match status" value="1"/>
</dbReference>
<dbReference type="PANTHER" id="PTHR30329:SF21">
    <property type="entry name" value="LIPOPROTEIN YIAD-RELATED"/>
    <property type="match status" value="1"/>
</dbReference>
<evidence type="ECO:0000313" key="7">
    <source>
        <dbReference type="Proteomes" id="UP001252270"/>
    </source>
</evidence>
<dbReference type="PRINTS" id="PR01021">
    <property type="entry name" value="OMPADOMAIN"/>
</dbReference>
<feature type="domain" description="OmpA-like" evidence="5">
    <location>
        <begin position="144"/>
        <end position="268"/>
    </location>
</feature>
<protein>
    <submittedName>
        <fullName evidence="6">OmpA family protein</fullName>
    </submittedName>
</protein>
<evidence type="ECO:0000259" key="5">
    <source>
        <dbReference type="PROSITE" id="PS51123"/>
    </source>
</evidence>
<dbReference type="RefSeq" id="WP_309636260.1">
    <property type="nucleotide sequence ID" value="NZ_JARWAL010000004.1"/>
</dbReference>
<dbReference type="CDD" id="cd07185">
    <property type="entry name" value="OmpA_C-like"/>
    <property type="match status" value="1"/>
</dbReference>
<dbReference type="SUPFAM" id="SSF103088">
    <property type="entry name" value="OmpA-like"/>
    <property type="match status" value="1"/>
</dbReference>
<evidence type="ECO:0000256" key="2">
    <source>
        <dbReference type="ARBA" id="ARBA00023136"/>
    </source>
</evidence>
<evidence type="ECO:0000256" key="1">
    <source>
        <dbReference type="ARBA" id="ARBA00004442"/>
    </source>
</evidence>
<accession>A0ABU1GKJ3</accession>
<dbReference type="InterPro" id="IPR006665">
    <property type="entry name" value="OmpA-like"/>
</dbReference>
<dbReference type="Pfam" id="PF00691">
    <property type="entry name" value="OmpA"/>
    <property type="match status" value="1"/>
</dbReference>
<comment type="subcellular location">
    <subcellularLocation>
        <location evidence="1">Cell outer membrane</location>
    </subcellularLocation>
</comment>
<proteinExistence type="predicted"/>
<dbReference type="Gene3D" id="3.30.1330.60">
    <property type="entry name" value="OmpA-like domain"/>
    <property type="match status" value="1"/>
</dbReference>
<evidence type="ECO:0000256" key="3">
    <source>
        <dbReference type="ARBA" id="ARBA00023237"/>
    </source>
</evidence>
<evidence type="ECO:0000256" key="4">
    <source>
        <dbReference type="PROSITE-ProRule" id="PRU00473"/>
    </source>
</evidence>
<dbReference type="InterPro" id="IPR036737">
    <property type="entry name" value="OmpA-like_sf"/>
</dbReference>